<keyword evidence="10" id="KW-1185">Reference proteome</keyword>
<dbReference type="Pfam" id="PF13727">
    <property type="entry name" value="CoA_binding_3"/>
    <property type="match status" value="1"/>
</dbReference>
<dbReference type="Proteomes" id="UP001172083">
    <property type="component" value="Unassembled WGS sequence"/>
</dbReference>
<protein>
    <submittedName>
        <fullName evidence="9">Undecaprenyl-phosphate glucose phosphotransferase</fullName>
        <ecNumber evidence="9">2.7.8.31</ecNumber>
    </submittedName>
</protein>
<dbReference type="Pfam" id="PF02397">
    <property type="entry name" value="Bac_transf"/>
    <property type="match status" value="1"/>
</dbReference>
<feature type="domain" description="Bacterial sugar transferase" evidence="8">
    <location>
        <begin position="282"/>
        <end position="466"/>
    </location>
</feature>
<evidence type="ECO:0000256" key="1">
    <source>
        <dbReference type="ARBA" id="ARBA00004141"/>
    </source>
</evidence>
<comment type="caution">
    <text evidence="9">The sequence shown here is derived from an EMBL/GenBank/DDBJ whole genome shotgun (WGS) entry which is preliminary data.</text>
</comment>
<comment type="subcellular location">
    <subcellularLocation>
        <location evidence="1">Membrane</location>
        <topology evidence="1">Multi-pass membrane protein</topology>
    </subcellularLocation>
</comment>
<comment type="similarity">
    <text evidence="2">Belongs to the bacterial sugar transferase family.</text>
</comment>
<feature type="transmembrane region" description="Helical" evidence="7">
    <location>
        <begin position="94"/>
        <end position="111"/>
    </location>
</feature>
<reference evidence="9" key="1">
    <citation type="submission" date="2023-06" db="EMBL/GenBank/DDBJ databases">
        <title>Genomic of Agaribacillus aureum.</title>
        <authorList>
            <person name="Wang G."/>
        </authorList>
    </citation>
    <scope>NUCLEOTIDE SEQUENCE</scope>
    <source>
        <strain evidence="9">BMA12</strain>
    </source>
</reference>
<feature type="transmembrane region" description="Helical" evidence="7">
    <location>
        <begin position="287"/>
        <end position="309"/>
    </location>
</feature>
<feature type="transmembrane region" description="Helical" evidence="7">
    <location>
        <begin position="57"/>
        <end position="74"/>
    </location>
</feature>
<dbReference type="GO" id="GO:0089702">
    <property type="term" value="F:undecaprenyl-phosphate glucose phosphotransferase activity"/>
    <property type="evidence" value="ECO:0007669"/>
    <property type="project" value="UniProtKB-EC"/>
</dbReference>
<evidence type="ECO:0000259" key="8">
    <source>
        <dbReference type="Pfam" id="PF02397"/>
    </source>
</evidence>
<dbReference type="EC" id="2.7.8.31" evidence="9"/>
<proteinExistence type="inferred from homology"/>
<evidence type="ECO:0000313" key="9">
    <source>
        <dbReference type="EMBL" id="MDN5216568.1"/>
    </source>
</evidence>
<evidence type="ECO:0000313" key="10">
    <source>
        <dbReference type="Proteomes" id="UP001172083"/>
    </source>
</evidence>
<keyword evidence="5 7" id="KW-1133">Transmembrane helix</keyword>
<keyword evidence="3 9" id="KW-0808">Transferase</keyword>
<dbReference type="NCBIfam" id="TIGR03025">
    <property type="entry name" value="EPS_sugtrans"/>
    <property type="match status" value="1"/>
</dbReference>
<dbReference type="InterPro" id="IPR036291">
    <property type="entry name" value="NAD(P)-bd_dom_sf"/>
</dbReference>
<keyword evidence="4 7" id="KW-0812">Transmembrane</keyword>
<evidence type="ECO:0000256" key="7">
    <source>
        <dbReference type="SAM" id="Phobius"/>
    </source>
</evidence>
<dbReference type="InterPro" id="IPR003362">
    <property type="entry name" value="Bact_transf"/>
</dbReference>
<dbReference type="InterPro" id="IPR017473">
    <property type="entry name" value="Undecaprenyl-P_gluc_Ptfrase"/>
</dbReference>
<feature type="transmembrane region" description="Helical" evidence="7">
    <location>
        <begin position="123"/>
        <end position="144"/>
    </location>
</feature>
<evidence type="ECO:0000256" key="5">
    <source>
        <dbReference type="ARBA" id="ARBA00022989"/>
    </source>
</evidence>
<accession>A0ABT8LFK0</accession>
<dbReference type="InterPro" id="IPR017475">
    <property type="entry name" value="EPS_sugar_tfrase"/>
</dbReference>
<dbReference type="PANTHER" id="PTHR30576:SF0">
    <property type="entry name" value="UNDECAPRENYL-PHOSPHATE N-ACETYLGALACTOSAMINYL 1-PHOSPHATE TRANSFERASE-RELATED"/>
    <property type="match status" value="1"/>
</dbReference>
<sequence>MPTGYSKYIKHIHALGDIFILNISFLFSYLIKFKLFNPSNDTYDRFSFGAGWLSDPYFYSLLLFNIIWIVLAIISRPYKISRISRMATILRSHLTLITLHLLVVSAFWFIFRAQELYSREQFFTTYLIFSVSLFFWKSAFFYLLRMYRKQGFNFRRVVIVGHGELAEELHRFFRLHPEFGFKFLGFFDNKKIGDRILGTYKDIEEYVQENKVDDIYCCLPYVQYSLIKDLIDFGDKHLVKVKLLTDFRGFSSKSLSLERYDYIPVLNVSNTPLDDRKNIVMKRTFDILFSTLVIFFVFSWLFPLLALLVRLDSRGPVFFKQKRTGKDNRSFSCYKFRTMYINHDDDSKQATKNDRRITRIGSFLRKTSLDELPQFFNVLLGHMSVVGPRPHMLKHTEEYSKVIEKFMARHFVKPGITGLAQAKGFRGETKSINLMKNRVKLDRFYIEKWSLVFDVKIIFLTISSLLRGDENAY</sequence>
<dbReference type="Gene3D" id="3.40.50.720">
    <property type="entry name" value="NAD(P)-binding Rossmann-like Domain"/>
    <property type="match status" value="1"/>
</dbReference>
<evidence type="ECO:0000256" key="3">
    <source>
        <dbReference type="ARBA" id="ARBA00022679"/>
    </source>
</evidence>
<organism evidence="9 10">
    <name type="scientific">Agaribacillus aureus</name>
    <dbReference type="NCBI Taxonomy" id="3051825"/>
    <lineage>
        <taxon>Bacteria</taxon>
        <taxon>Pseudomonadati</taxon>
        <taxon>Bacteroidota</taxon>
        <taxon>Cytophagia</taxon>
        <taxon>Cytophagales</taxon>
        <taxon>Splendidivirgaceae</taxon>
        <taxon>Agaribacillus</taxon>
    </lineage>
</organism>
<dbReference type="PANTHER" id="PTHR30576">
    <property type="entry name" value="COLANIC BIOSYNTHESIS UDP-GLUCOSE LIPID CARRIER TRANSFERASE"/>
    <property type="match status" value="1"/>
</dbReference>
<evidence type="ECO:0000256" key="6">
    <source>
        <dbReference type="ARBA" id="ARBA00023136"/>
    </source>
</evidence>
<dbReference type="EMBL" id="JAUJEB010000009">
    <property type="protein sequence ID" value="MDN5216568.1"/>
    <property type="molecule type" value="Genomic_DNA"/>
</dbReference>
<dbReference type="NCBIfam" id="TIGR03023">
    <property type="entry name" value="WcaJ_sugtrans"/>
    <property type="match status" value="1"/>
</dbReference>
<feature type="transmembrane region" description="Helical" evidence="7">
    <location>
        <begin position="12"/>
        <end position="31"/>
    </location>
</feature>
<dbReference type="SUPFAM" id="SSF51735">
    <property type="entry name" value="NAD(P)-binding Rossmann-fold domains"/>
    <property type="match status" value="1"/>
</dbReference>
<evidence type="ECO:0000256" key="2">
    <source>
        <dbReference type="ARBA" id="ARBA00006464"/>
    </source>
</evidence>
<keyword evidence="6 7" id="KW-0472">Membrane</keyword>
<dbReference type="RefSeq" id="WP_346761902.1">
    <property type="nucleotide sequence ID" value="NZ_JAUJEB010000009.1"/>
</dbReference>
<evidence type="ECO:0000256" key="4">
    <source>
        <dbReference type="ARBA" id="ARBA00022692"/>
    </source>
</evidence>
<gene>
    <name evidence="9" type="ORF">QQ020_31150</name>
</gene>
<name>A0ABT8LFK0_9BACT</name>